<dbReference type="InterPro" id="IPR016164">
    <property type="entry name" value="FAD-linked_Oxase-like_C"/>
</dbReference>
<dbReference type="PANTHER" id="PTHR11748:SF103">
    <property type="entry name" value="GLYCOLATE OXIDASE SUBUNIT GLCE"/>
    <property type="match status" value="1"/>
</dbReference>
<dbReference type="OrthoDB" id="9811557at2"/>
<dbReference type="NCBIfam" id="NF008439">
    <property type="entry name" value="PRK11282.1"/>
    <property type="match status" value="1"/>
</dbReference>
<dbReference type="GO" id="GO:0071949">
    <property type="term" value="F:FAD binding"/>
    <property type="evidence" value="ECO:0007669"/>
    <property type="project" value="InterPro"/>
</dbReference>
<reference evidence="4 5" key="1">
    <citation type="submission" date="2019-09" db="EMBL/GenBank/DDBJ databases">
        <title>Whole-genome sequence of the purple sulfur bacterium Thiohalocapsa marina DSM 19078.</title>
        <authorList>
            <person name="Kyndt J.A."/>
            <person name="Meyer T.E."/>
        </authorList>
    </citation>
    <scope>NUCLEOTIDE SEQUENCE [LARGE SCALE GENOMIC DNA]</scope>
    <source>
        <strain evidence="4 5">DSM 19078</strain>
    </source>
</reference>
<name>A0A5M8FHL7_9GAMM</name>
<dbReference type="InterPro" id="IPR016166">
    <property type="entry name" value="FAD-bd_PCMH"/>
</dbReference>
<dbReference type="InterPro" id="IPR006094">
    <property type="entry name" value="Oxid_FAD_bind_N"/>
</dbReference>
<dbReference type="InterPro" id="IPR036318">
    <property type="entry name" value="FAD-bd_PCMH-like_sf"/>
</dbReference>
<dbReference type="Pfam" id="PF01565">
    <property type="entry name" value="FAD_binding_4"/>
    <property type="match status" value="1"/>
</dbReference>
<dbReference type="Proteomes" id="UP000322981">
    <property type="component" value="Unassembled WGS sequence"/>
</dbReference>
<dbReference type="Gene3D" id="1.10.45.10">
    <property type="entry name" value="Vanillyl-alcohol Oxidase, Chain A, domain 4"/>
    <property type="match status" value="1"/>
</dbReference>
<evidence type="ECO:0000256" key="1">
    <source>
        <dbReference type="ARBA" id="ARBA00022630"/>
    </source>
</evidence>
<dbReference type="EC" id="1.1.99.14" evidence="4"/>
<evidence type="ECO:0000313" key="5">
    <source>
        <dbReference type="Proteomes" id="UP000322981"/>
    </source>
</evidence>
<comment type="caution">
    <text evidence="4">The sequence shown here is derived from an EMBL/GenBank/DDBJ whole genome shotgun (WGS) entry which is preliminary data.</text>
</comment>
<dbReference type="SUPFAM" id="SSF56176">
    <property type="entry name" value="FAD-binding/transporter-associated domain-like"/>
    <property type="match status" value="1"/>
</dbReference>
<accession>A0A5M8FHL7</accession>
<feature type="domain" description="FAD-binding PCMH-type" evidence="3">
    <location>
        <begin position="1"/>
        <end position="176"/>
    </location>
</feature>
<evidence type="ECO:0000256" key="2">
    <source>
        <dbReference type="ARBA" id="ARBA00022827"/>
    </source>
</evidence>
<dbReference type="SUPFAM" id="SSF55103">
    <property type="entry name" value="FAD-linked oxidases, C-terminal domain"/>
    <property type="match status" value="1"/>
</dbReference>
<protein>
    <submittedName>
        <fullName evidence="4">Glycolate oxidase subunit GlcE</fullName>
        <ecNumber evidence="4">1.1.99.14</ecNumber>
    </submittedName>
</protein>
<keyword evidence="1" id="KW-0285">Flavoprotein</keyword>
<organism evidence="4 5">
    <name type="scientific">Thiohalocapsa marina</name>
    <dbReference type="NCBI Taxonomy" id="424902"/>
    <lineage>
        <taxon>Bacteria</taxon>
        <taxon>Pseudomonadati</taxon>
        <taxon>Pseudomonadota</taxon>
        <taxon>Gammaproteobacteria</taxon>
        <taxon>Chromatiales</taxon>
        <taxon>Chromatiaceae</taxon>
        <taxon>Thiohalocapsa</taxon>
    </lineage>
</organism>
<keyword evidence="2" id="KW-0274">FAD</keyword>
<sequence>MTDISEHDAEQALIEQVLAAADAGTPLCIRGGGSKDFYGNPARASRTLDCATHRGVVAYEPSELAITVRAGTPLADVEALLQANGQQFPFEPPHFGPAATIGGMVAAGLSGPRRPYAASVRDAVLGVRLLNGRGQALGFGGRVMKNVAGYDLSRLMAGSLGVLGVLLEVSLKVSPAPVGRMTLVQEQSLSGALALMRRWARRSLPVTATAWSGGRLSVRICGSEDALAESHRLIGGLPLPDADRFWQDLREQRLDFFAGEAPLWRLSLPPATPLECLDAVCAGDDPGADQLVEWGGAQRWLRGDLPADGLRAAATAAGGHATLFRAGADQAAPAAIPVGGVFTPLQPVVLRLHRNLKQAFDPAGLFNPGRLYPEF</sequence>
<dbReference type="PROSITE" id="PS51387">
    <property type="entry name" value="FAD_PCMH"/>
    <property type="match status" value="1"/>
</dbReference>
<dbReference type="PANTHER" id="PTHR11748">
    <property type="entry name" value="D-LACTATE DEHYDROGENASE"/>
    <property type="match status" value="1"/>
</dbReference>
<dbReference type="Gene3D" id="3.30.465.10">
    <property type="match status" value="1"/>
</dbReference>
<proteinExistence type="predicted"/>
<keyword evidence="4" id="KW-0560">Oxidoreductase</keyword>
<evidence type="ECO:0000313" key="4">
    <source>
        <dbReference type="EMBL" id="KAA6184383.1"/>
    </source>
</evidence>
<dbReference type="InterPro" id="IPR016171">
    <property type="entry name" value="Vanillyl_alc_oxidase_C-sub2"/>
</dbReference>
<keyword evidence="5" id="KW-1185">Reference proteome</keyword>
<gene>
    <name evidence="4" type="primary">glcE</name>
    <name evidence="4" type="ORF">F2Q65_12450</name>
</gene>
<dbReference type="InterPro" id="IPR016169">
    <property type="entry name" value="FAD-bd_PCMH_sub2"/>
</dbReference>
<dbReference type="AlphaFoldDB" id="A0A5M8FHL7"/>
<dbReference type="GO" id="GO:0019154">
    <property type="term" value="F:glycolate dehydrogenase activity"/>
    <property type="evidence" value="ECO:0007669"/>
    <property type="project" value="UniProtKB-EC"/>
</dbReference>
<dbReference type="RefSeq" id="WP_150093741.1">
    <property type="nucleotide sequence ID" value="NZ_JBFUOH010000116.1"/>
</dbReference>
<dbReference type="EMBL" id="VWXX01000020">
    <property type="protein sequence ID" value="KAA6184383.1"/>
    <property type="molecule type" value="Genomic_DNA"/>
</dbReference>
<evidence type="ECO:0000259" key="3">
    <source>
        <dbReference type="PROSITE" id="PS51387"/>
    </source>
</evidence>